<dbReference type="PANTHER" id="PTHR32089:SF112">
    <property type="entry name" value="LYSOZYME-LIKE PROTEIN-RELATED"/>
    <property type="match status" value="1"/>
</dbReference>
<dbReference type="SUPFAM" id="SSF58104">
    <property type="entry name" value="Methyl-accepting chemotaxis protein (MCP) signaling domain"/>
    <property type="match status" value="1"/>
</dbReference>
<dbReference type="InterPro" id="IPR012292">
    <property type="entry name" value="Globin/Proto"/>
</dbReference>
<dbReference type="EMBL" id="CP036528">
    <property type="protein sequence ID" value="QBK24895.1"/>
    <property type="molecule type" value="Genomic_DNA"/>
</dbReference>
<protein>
    <submittedName>
        <fullName evidence="5">Globin-coupled sensor protein</fullName>
    </submittedName>
</protein>
<accession>A0A4P6UQZ5</accession>
<keyword evidence="3" id="KW-0175">Coiled coil</keyword>
<dbReference type="GO" id="GO:0020037">
    <property type="term" value="F:heme binding"/>
    <property type="evidence" value="ECO:0007669"/>
    <property type="project" value="InterPro"/>
</dbReference>
<dbReference type="Gene3D" id="1.10.287.950">
    <property type="entry name" value="Methyl-accepting chemotaxis protein"/>
    <property type="match status" value="1"/>
</dbReference>
<dbReference type="GO" id="GO:0019825">
    <property type="term" value="F:oxygen binding"/>
    <property type="evidence" value="ECO:0007669"/>
    <property type="project" value="InterPro"/>
</dbReference>
<evidence type="ECO:0000256" key="3">
    <source>
        <dbReference type="SAM" id="Coils"/>
    </source>
</evidence>
<feature type="coiled-coil region" evidence="3">
    <location>
        <begin position="180"/>
        <end position="218"/>
    </location>
</feature>
<dbReference type="AlphaFoldDB" id="A0A4P6UQZ5"/>
<dbReference type="InterPro" id="IPR039379">
    <property type="entry name" value="Protoglobin_sensor_dom"/>
</dbReference>
<evidence type="ECO:0000256" key="2">
    <source>
        <dbReference type="PROSITE-ProRule" id="PRU00284"/>
    </source>
</evidence>
<dbReference type="InterPro" id="IPR044398">
    <property type="entry name" value="Globin-sensor_dom"/>
</dbReference>
<name>A0A4P6UQZ5_9BACL</name>
<dbReference type="InterPro" id="IPR004089">
    <property type="entry name" value="MCPsignal_dom"/>
</dbReference>
<evidence type="ECO:0000259" key="4">
    <source>
        <dbReference type="PROSITE" id="PS50111"/>
    </source>
</evidence>
<dbReference type="GO" id="GO:0007165">
    <property type="term" value="P:signal transduction"/>
    <property type="evidence" value="ECO:0007669"/>
    <property type="project" value="UniProtKB-KW"/>
</dbReference>
<evidence type="ECO:0000256" key="1">
    <source>
        <dbReference type="ARBA" id="ARBA00023224"/>
    </source>
</evidence>
<dbReference type="CDD" id="cd11386">
    <property type="entry name" value="MCP_signal"/>
    <property type="match status" value="1"/>
</dbReference>
<dbReference type="InterPro" id="IPR009050">
    <property type="entry name" value="Globin-like_sf"/>
</dbReference>
<evidence type="ECO:0000313" key="5">
    <source>
        <dbReference type="EMBL" id="QBK24895.1"/>
    </source>
</evidence>
<organism evidence="5 6">
    <name type="scientific">Ureibacillus thermophilus</name>
    <dbReference type="NCBI Taxonomy" id="367743"/>
    <lineage>
        <taxon>Bacteria</taxon>
        <taxon>Bacillati</taxon>
        <taxon>Bacillota</taxon>
        <taxon>Bacilli</taxon>
        <taxon>Bacillales</taxon>
        <taxon>Caryophanaceae</taxon>
        <taxon>Ureibacillus</taxon>
    </lineage>
</organism>
<dbReference type="Proteomes" id="UP000291151">
    <property type="component" value="Chromosome"/>
</dbReference>
<feature type="coiled-coil region" evidence="3">
    <location>
        <begin position="335"/>
        <end position="369"/>
    </location>
</feature>
<proteinExistence type="predicted"/>
<feature type="domain" description="Methyl-accepting transducer" evidence="4">
    <location>
        <begin position="202"/>
        <end position="427"/>
    </location>
</feature>
<gene>
    <name evidence="5" type="ORF">DKZ56_02860</name>
</gene>
<dbReference type="Pfam" id="PF11563">
    <property type="entry name" value="Protoglobin"/>
    <property type="match status" value="1"/>
</dbReference>
<sequence>MRFVRLSKNNKSISKPFFDVNQYVQEVLIDVSHDPVIAKQMNIIHLTKNDLAILRQLKPIIENDIPKMVQAFYDNISLNQDLVDLINKHSNMDRLKVTLSKHLQDIFDAKIDKHYIENRKRIALAHIRTSLLSKWYLSSFQSLVTSFSEIIKEQNISKEDALLAVNAFAKVINFEQQLVIEAYEREQERVRREDEQIKQSLIASLQQIAEELNHMNQDTITSIQFISEQSHNIATSTSQGLDYVADTEEKSNQGKAQLAKQTDLMNTILKSVNLLEESMMNLRSSSQKISEIVNLVTGIADQTNLLALNASIEAARAGEHGKGFAVVAEEVRKLAEETKNAVQDVSTLIKEMEANISDMTSSVNNVDEQVKLSVETQGNLAESFEQIAKKVSEIRNQYASTFKDIEQISNNISHLVESTNLIAKSSDTLIEVVHDISK</sequence>
<keyword evidence="6" id="KW-1185">Reference proteome</keyword>
<evidence type="ECO:0000313" key="6">
    <source>
        <dbReference type="Proteomes" id="UP000291151"/>
    </source>
</evidence>
<keyword evidence="1 2" id="KW-0807">Transducer</keyword>
<dbReference type="SMART" id="SM00283">
    <property type="entry name" value="MA"/>
    <property type="match status" value="1"/>
</dbReference>
<dbReference type="KEGG" id="uth:DKZ56_02860"/>
<dbReference type="PROSITE" id="PS50111">
    <property type="entry name" value="CHEMOTAXIS_TRANSDUC_2"/>
    <property type="match status" value="1"/>
</dbReference>
<dbReference type="SUPFAM" id="SSF46458">
    <property type="entry name" value="Globin-like"/>
    <property type="match status" value="1"/>
</dbReference>
<dbReference type="GO" id="GO:0016020">
    <property type="term" value="C:membrane"/>
    <property type="evidence" value="ECO:0007669"/>
    <property type="project" value="InterPro"/>
</dbReference>
<dbReference type="PANTHER" id="PTHR32089">
    <property type="entry name" value="METHYL-ACCEPTING CHEMOTAXIS PROTEIN MCPB"/>
    <property type="match status" value="1"/>
</dbReference>
<dbReference type="Gene3D" id="1.10.490.10">
    <property type="entry name" value="Globins"/>
    <property type="match status" value="1"/>
</dbReference>
<dbReference type="CDD" id="cd01068">
    <property type="entry name" value="globin_sensor"/>
    <property type="match status" value="1"/>
</dbReference>
<dbReference type="Pfam" id="PF00015">
    <property type="entry name" value="MCPsignal"/>
    <property type="match status" value="1"/>
</dbReference>
<reference evidence="5 6" key="1">
    <citation type="submission" date="2019-02" db="EMBL/GenBank/DDBJ databases">
        <title>Ureibacillus thermophilus.</title>
        <authorList>
            <person name="Sunny J.S."/>
            <person name="Natarajan A."/>
            <person name="Saleena L.M."/>
        </authorList>
    </citation>
    <scope>NUCLEOTIDE SEQUENCE [LARGE SCALE GENOMIC DNA]</scope>
    <source>
        <strain evidence="5 6">LM102</strain>
    </source>
</reference>